<sequence>MKAAVGDRLVLESTRADKPNHVGIIVALRHPDGSPPYVVRWLDEEREVLVFPGPHARIEHRRTGSAGSVRCGGAQPIRTGPGSGSGHQRHSDSDG</sequence>
<evidence type="ECO:0000256" key="1">
    <source>
        <dbReference type="SAM" id="MobiDB-lite"/>
    </source>
</evidence>
<comment type="caution">
    <text evidence="3">The sequence shown here is derived from an EMBL/GenBank/DDBJ whole genome shotgun (WGS) entry which is preliminary data.</text>
</comment>
<dbReference type="Gene3D" id="2.30.30.440">
    <property type="entry name" value="Domain of unknown function DUF1918"/>
    <property type="match status" value="1"/>
</dbReference>
<dbReference type="SUPFAM" id="SSF50118">
    <property type="entry name" value="Cell growth inhibitor/plasmid maintenance toxic component"/>
    <property type="match status" value="1"/>
</dbReference>
<feature type="domain" description="DUF1918" evidence="2">
    <location>
        <begin position="1"/>
        <end position="58"/>
    </location>
</feature>
<name>A0ABW6T2V5_9ACTN</name>
<evidence type="ECO:0000313" key="4">
    <source>
        <dbReference type="Proteomes" id="UP001602013"/>
    </source>
</evidence>
<keyword evidence="4" id="KW-1185">Reference proteome</keyword>
<feature type="region of interest" description="Disordered" evidence="1">
    <location>
        <begin position="58"/>
        <end position="95"/>
    </location>
</feature>
<dbReference type="Proteomes" id="UP001602013">
    <property type="component" value="Unassembled WGS sequence"/>
</dbReference>
<gene>
    <name evidence="3" type="ORF">ACFYXI_31825</name>
</gene>
<accession>A0ABW6T2V5</accession>
<evidence type="ECO:0000259" key="2">
    <source>
        <dbReference type="Pfam" id="PF08940"/>
    </source>
</evidence>
<organism evidence="3 4">
    <name type="scientific">Microtetraspora malaysiensis</name>
    <dbReference type="NCBI Taxonomy" id="161358"/>
    <lineage>
        <taxon>Bacteria</taxon>
        <taxon>Bacillati</taxon>
        <taxon>Actinomycetota</taxon>
        <taxon>Actinomycetes</taxon>
        <taxon>Streptosporangiales</taxon>
        <taxon>Streptosporangiaceae</taxon>
        <taxon>Microtetraspora</taxon>
    </lineage>
</organism>
<dbReference type="EMBL" id="JBIASD010000028">
    <property type="protein sequence ID" value="MFF3670185.1"/>
    <property type="molecule type" value="Genomic_DNA"/>
</dbReference>
<dbReference type="RefSeq" id="WP_387416432.1">
    <property type="nucleotide sequence ID" value="NZ_CP191998.1"/>
</dbReference>
<dbReference type="InterPro" id="IPR015035">
    <property type="entry name" value="DUF1918"/>
</dbReference>
<proteinExistence type="predicted"/>
<dbReference type="Pfam" id="PF08940">
    <property type="entry name" value="DUF1918"/>
    <property type="match status" value="1"/>
</dbReference>
<evidence type="ECO:0000313" key="3">
    <source>
        <dbReference type="EMBL" id="MFF3670185.1"/>
    </source>
</evidence>
<reference evidence="3 4" key="1">
    <citation type="submission" date="2024-10" db="EMBL/GenBank/DDBJ databases">
        <title>The Natural Products Discovery Center: Release of the First 8490 Sequenced Strains for Exploring Actinobacteria Biosynthetic Diversity.</title>
        <authorList>
            <person name="Kalkreuter E."/>
            <person name="Kautsar S.A."/>
            <person name="Yang D."/>
            <person name="Bader C.D."/>
            <person name="Teijaro C.N."/>
            <person name="Fluegel L."/>
            <person name="Davis C.M."/>
            <person name="Simpson J.R."/>
            <person name="Lauterbach L."/>
            <person name="Steele A.D."/>
            <person name="Gui C."/>
            <person name="Meng S."/>
            <person name="Li G."/>
            <person name="Viehrig K."/>
            <person name="Ye F."/>
            <person name="Su P."/>
            <person name="Kiefer A.F."/>
            <person name="Nichols A."/>
            <person name="Cepeda A.J."/>
            <person name="Yan W."/>
            <person name="Fan B."/>
            <person name="Jiang Y."/>
            <person name="Adhikari A."/>
            <person name="Zheng C.-J."/>
            <person name="Schuster L."/>
            <person name="Cowan T.M."/>
            <person name="Smanski M.J."/>
            <person name="Chevrette M.G."/>
            <person name="De Carvalho L.P.S."/>
            <person name="Shen B."/>
        </authorList>
    </citation>
    <scope>NUCLEOTIDE SEQUENCE [LARGE SCALE GENOMIC DNA]</scope>
    <source>
        <strain evidence="3 4">NPDC002173</strain>
    </source>
</reference>
<protein>
    <submittedName>
        <fullName evidence="3">DUF1918 domain-containing protein</fullName>
    </submittedName>
</protein>